<reference evidence="1" key="2">
    <citation type="submission" date="2016-04" db="UniProtKB">
        <authorList>
            <consortium name="EnsemblMetazoa"/>
        </authorList>
    </citation>
    <scope>IDENTIFICATION</scope>
</reference>
<reference evidence="2" key="1">
    <citation type="submission" date="2011-08" db="EMBL/GenBank/DDBJ databases">
        <authorList>
            <person name="Rombauts S."/>
        </authorList>
    </citation>
    <scope>NUCLEOTIDE SEQUENCE</scope>
    <source>
        <strain evidence="2">London</strain>
    </source>
</reference>
<evidence type="ECO:0000313" key="2">
    <source>
        <dbReference type="Proteomes" id="UP000015104"/>
    </source>
</evidence>
<evidence type="ECO:0000313" key="1">
    <source>
        <dbReference type="EnsemblMetazoa" id="tetur01g17264.1"/>
    </source>
</evidence>
<dbReference type="EnsemblMetazoa" id="tetur01g17264.1">
    <property type="protein sequence ID" value="tetur01g17264.1"/>
    <property type="gene ID" value="tetur01g17264"/>
</dbReference>
<proteinExistence type="predicted"/>
<dbReference type="Proteomes" id="UP000015104">
    <property type="component" value="Unassembled WGS sequence"/>
</dbReference>
<protein>
    <submittedName>
        <fullName evidence="1">Uncharacterized protein</fullName>
    </submittedName>
</protein>
<dbReference type="STRING" id="32264.A0A158P4C9"/>
<dbReference type="EMBL" id="CAEY01000455">
    <property type="status" value="NOT_ANNOTATED_CDS"/>
    <property type="molecule type" value="Genomic_DNA"/>
</dbReference>
<sequence>MEYLHPSSLPASKSELSLFTVPPTQVAIDSSYEVEYRPSASLESSKVHTIDVPASEDFTDLSQTMVHINLEVHDKDGKKVKTADIKGVENFGNALFDQVDFFIGTVNTSQATNMYHYQSYIENLLFRHPTKADAGRYDTSNFLKNNVDLYFRLHLPMCQQDKLLLNGIPLLFRFTRSREKFPLIHITQDEYTIKITKLALHIKRVKLFPDTQTGIISALKESPAKYFIIRNVVKSFSMNKGVSTVNIENIFSGILPRRVIVGFVDETAFAGNNYKDPYWFEHANITQISLNVDGNLYPSIPYQPSFPDNCMREYVNLFRCLGQDEGIPQLDLDYENYKSKKTLFGFDLGGGLGGETGSLSLIKRGAVRLELRFAAETTSSYKIIVFGQFDNLITIDKDRIVTLDY</sequence>
<dbReference type="AlphaFoldDB" id="A0A158P4C9"/>
<accession>A0A158P4C9</accession>
<name>A0A158P4C9_TETUR</name>
<keyword evidence="2" id="KW-1185">Reference proteome</keyword>
<organism evidence="1 2">
    <name type="scientific">Tetranychus urticae</name>
    <name type="common">Two-spotted spider mite</name>
    <dbReference type="NCBI Taxonomy" id="32264"/>
    <lineage>
        <taxon>Eukaryota</taxon>
        <taxon>Metazoa</taxon>
        <taxon>Ecdysozoa</taxon>
        <taxon>Arthropoda</taxon>
        <taxon>Chelicerata</taxon>
        <taxon>Arachnida</taxon>
        <taxon>Acari</taxon>
        <taxon>Acariformes</taxon>
        <taxon>Trombidiformes</taxon>
        <taxon>Prostigmata</taxon>
        <taxon>Eleutherengona</taxon>
        <taxon>Raphignathae</taxon>
        <taxon>Tetranychoidea</taxon>
        <taxon>Tetranychidae</taxon>
        <taxon>Tetranychus</taxon>
    </lineage>
</organism>